<evidence type="ECO:0000256" key="4">
    <source>
        <dbReference type="ARBA" id="ARBA00023125"/>
    </source>
</evidence>
<dbReference type="Proteomes" id="UP001059617">
    <property type="component" value="Chromosome"/>
</dbReference>
<dbReference type="PANTHER" id="PTHR33217:SF7">
    <property type="entry name" value="TRANSPOSASE FOR INSERTION SEQUENCE ELEMENT IS1081"/>
    <property type="match status" value="1"/>
</dbReference>
<name>A0ABY5W1V3_9ACTN</name>
<dbReference type="Pfam" id="PF00872">
    <property type="entry name" value="Transposase_mut"/>
    <property type="match status" value="1"/>
</dbReference>
<keyword evidence="3 6" id="KW-0815">Transposition</keyword>
<dbReference type="InterPro" id="IPR001207">
    <property type="entry name" value="Transposase_mutator"/>
</dbReference>
<dbReference type="EMBL" id="CP073720">
    <property type="protein sequence ID" value="UWP83086.1"/>
    <property type="molecule type" value="Genomic_DNA"/>
</dbReference>
<gene>
    <name evidence="7" type="ORF">Dfulv_01900</name>
</gene>
<evidence type="ECO:0000256" key="3">
    <source>
        <dbReference type="ARBA" id="ARBA00022578"/>
    </source>
</evidence>
<dbReference type="PANTHER" id="PTHR33217">
    <property type="entry name" value="TRANSPOSASE FOR INSERTION SEQUENCE ELEMENT IS1081"/>
    <property type="match status" value="1"/>
</dbReference>
<sequence>MAAPVSVDGAAFLREHIESASPDLLRTMVKTFAEALMSAEADALCGAGYGERSDERTNQRNGYRARDWDTRAGTVELAIPKLRHGSYFPDWLLQHRRRAEQALVSVVATAYLLGVSTRRVEKLVEQLGVTSLSRSQVSEMAAHLDTQVEAFRNRPLDAAHYTFVWMDALVIKVREHGRTVNVHALVAVGVNADGQREVLGLDVASDQAGDEDGAGWLAFLRSLTARGLSGVKLVVSDAHRGLVSAIGAALPGASWQRCRTHYLRNLLAKVPKSAQPWVATLVRTVFDQPDAASVHAQYTRVVTAIAERFPAAAEHLDDAREELLAFTAFPREVWRQIWSNNPQERLNKKIRRRTDVVGIFPNRAAIIRLIGAVLAEQTDEWTEGRRYMGLDILAKARLTVITNEGTDTEPTTTELAAA</sequence>
<dbReference type="NCBIfam" id="NF033543">
    <property type="entry name" value="transpos_IS256"/>
    <property type="match status" value="1"/>
</dbReference>
<evidence type="ECO:0000256" key="6">
    <source>
        <dbReference type="RuleBase" id="RU365089"/>
    </source>
</evidence>
<evidence type="ECO:0000256" key="5">
    <source>
        <dbReference type="ARBA" id="ARBA00023172"/>
    </source>
</evidence>
<keyword evidence="8" id="KW-1185">Reference proteome</keyword>
<proteinExistence type="inferred from homology"/>
<organism evidence="7 8">
    <name type="scientific">Dactylosporangium fulvum</name>
    <dbReference type="NCBI Taxonomy" id="53359"/>
    <lineage>
        <taxon>Bacteria</taxon>
        <taxon>Bacillati</taxon>
        <taxon>Actinomycetota</taxon>
        <taxon>Actinomycetes</taxon>
        <taxon>Micromonosporales</taxon>
        <taxon>Micromonosporaceae</taxon>
        <taxon>Dactylosporangium</taxon>
    </lineage>
</organism>
<evidence type="ECO:0000313" key="7">
    <source>
        <dbReference type="EMBL" id="UWP83086.1"/>
    </source>
</evidence>
<keyword evidence="6" id="KW-0814">Transposable element</keyword>
<keyword evidence="4 6" id="KW-0238">DNA-binding</keyword>
<comment type="similarity">
    <text evidence="2 6">Belongs to the transposase mutator family.</text>
</comment>
<accession>A0ABY5W1V3</accession>
<evidence type="ECO:0000256" key="2">
    <source>
        <dbReference type="ARBA" id="ARBA00010961"/>
    </source>
</evidence>
<dbReference type="PROSITE" id="PS01007">
    <property type="entry name" value="TRANSPOSASE_MUTATOR"/>
    <property type="match status" value="1"/>
</dbReference>
<protein>
    <recommendedName>
        <fullName evidence="6">Mutator family transposase</fullName>
    </recommendedName>
</protein>
<evidence type="ECO:0000313" key="8">
    <source>
        <dbReference type="Proteomes" id="UP001059617"/>
    </source>
</evidence>
<reference evidence="7" key="2">
    <citation type="submission" date="2022-09" db="EMBL/GenBank/DDBJ databases">
        <title>Biosynthetic gene clusters of Dactylosporangioum fulvum.</title>
        <authorList>
            <person name="Caradec T."/>
        </authorList>
    </citation>
    <scope>NUCLEOTIDE SEQUENCE</scope>
    <source>
        <strain evidence="7">NRRL B-16292</strain>
    </source>
</reference>
<keyword evidence="5 6" id="KW-0233">DNA recombination</keyword>
<evidence type="ECO:0000256" key="1">
    <source>
        <dbReference type="ARBA" id="ARBA00002190"/>
    </source>
</evidence>
<comment type="function">
    <text evidence="1 6">Required for the transposition of the insertion element.</text>
</comment>
<reference evidence="7" key="1">
    <citation type="submission" date="2021-04" db="EMBL/GenBank/DDBJ databases">
        <authorList>
            <person name="Hartkoorn R.C."/>
            <person name="Beaudoing E."/>
            <person name="Hot D."/>
        </authorList>
    </citation>
    <scope>NUCLEOTIDE SEQUENCE</scope>
    <source>
        <strain evidence="7">NRRL B-16292</strain>
    </source>
</reference>
<dbReference type="RefSeq" id="WP_259860864.1">
    <property type="nucleotide sequence ID" value="NZ_CP073720.1"/>
</dbReference>